<dbReference type="InterPro" id="IPR001196">
    <property type="entry name" value="Ribosomal_uL15_CS"/>
</dbReference>
<evidence type="ECO:0000256" key="4">
    <source>
        <dbReference type="RuleBase" id="RU003888"/>
    </source>
</evidence>
<dbReference type="AlphaFoldDB" id="A0A0D2UFJ9"/>
<dbReference type="NCBIfam" id="TIGR01071">
    <property type="entry name" value="rplO_bact"/>
    <property type="match status" value="1"/>
</dbReference>
<reference evidence="8" key="1">
    <citation type="submission" date="2011-02" db="EMBL/GenBank/DDBJ databases">
        <title>The Genome Sequence of Capsaspora owczarzaki ATCC 30864.</title>
        <authorList>
            <person name="Russ C."/>
            <person name="Cuomo C."/>
            <person name="Burger G."/>
            <person name="Gray M.W."/>
            <person name="Holland P.W.H."/>
            <person name="King N."/>
            <person name="Lang F.B.F."/>
            <person name="Roger A.J."/>
            <person name="Ruiz-Trillo I."/>
            <person name="Young S.K."/>
            <person name="Zeng Q."/>
            <person name="Gargeya S."/>
            <person name="Alvarado L."/>
            <person name="Berlin A."/>
            <person name="Chapman S.B."/>
            <person name="Chen Z."/>
            <person name="Freedman E."/>
            <person name="Gellesch M."/>
            <person name="Goldberg J."/>
            <person name="Griggs A."/>
            <person name="Gujja S."/>
            <person name="Heilman E."/>
            <person name="Heiman D."/>
            <person name="Howarth C."/>
            <person name="Mehta T."/>
            <person name="Neiman D."/>
            <person name="Pearson M."/>
            <person name="Roberts A."/>
            <person name="Saif S."/>
            <person name="Shea T."/>
            <person name="Shenoy N."/>
            <person name="Sisk P."/>
            <person name="Stolte C."/>
            <person name="Sykes S."/>
            <person name="White J."/>
            <person name="Yandava C."/>
            <person name="Haas B."/>
            <person name="Nusbaum C."/>
            <person name="Birren B."/>
        </authorList>
    </citation>
    <scope>NUCLEOTIDE SEQUENCE</scope>
    <source>
        <strain evidence="8">ATCC 30864</strain>
    </source>
</reference>
<dbReference type="HAMAP" id="MF_01341">
    <property type="entry name" value="Ribosomal_uL15"/>
    <property type="match status" value="1"/>
</dbReference>
<evidence type="ECO:0000259" key="6">
    <source>
        <dbReference type="Pfam" id="PF00828"/>
    </source>
</evidence>
<gene>
    <name evidence="7" type="ORF">CAOG_004629</name>
</gene>
<dbReference type="InterPro" id="IPR005749">
    <property type="entry name" value="Ribosomal_uL15_bac-type"/>
</dbReference>
<dbReference type="PhylomeDB" id="A0A0D2UFJ9"/>
<dbReference type="STRING" id="595528.A0A0D2UFJ9"/>
<keyword evidence="3 4" id="KW-0687">Ribonucleoprotein</keyword>
<evidence type="ECO:0000313" key="8">
    <source>
        <dbReference type="Proteomes" id="UP000008743"/>
    </source>
</evidence>
<sequence length="230" mass="24658">MSSVVVNLGRKPLSAKSLASLPRITLTSLKPIAGTNKERKRIGRGPGSGFGKNGGTGDAGQNKKEGHSRPGFEGGAMPFYRKVPKQSPVLAEVNIHQISKLIQTGFIKPSEPITIKTLHDVGLVKDFQNGVKLLATGAASLRSPIEIAVTRASEAAVASIERAGGKVTTVFYNQRGLRGLVHPERFEPTPPPSGFPVKNKHIQYYKNAQHRGQYAPALQLAQARRSIAKA</sequence>
<comment type="similarity">
    <text evidence="1 4">Belongs to the universal ribosomal protein uL15 family.</text>
</comment>
<keyword evidence="2 4" id="KW-0689">Ribosomal protein</keyword>
<dbReference type="eggNOG" id="KOG0846">
    <property type="taxonomic scope" value="Eukaryota"/>
</dbReference>
<dbReference type="EMBL" id="KE346366">
    <property type="protein sequence ID" value="KJE93911.1"/>
    <property type="molecule type" value="Genomic_DNA"/>
</dbReference>
<dbReference type="GO" id="GO:0005762">
    <property type="term" value="C:mitochondrial large ribosomal subunit"/>
    <property type="evidence" value="ECO:0007669"/>
    <property type="project" value="TreeGrafter"/>
</dbReference>
<feature type="compositionally biased region" description="Gly residues" evidence="5">
    <location>
        <begin position="44"/>
        <end position="58"/>
    </location>
</feature>
<dbReference type="PANTHER" id="PTHR12934">
    <property type="entry name" value="50S RIBOSOMAL PROTEIN L15"/>
    <property type="match status" value="1"/>
</dbReference>
<proteinExistence type="inferred from homology"/>
<dbReference type="PANTHER" id="PTHR12934:SF11">
    <property type="entry name" value="LARGE RIBOSOMAL SUBUNIT PROTEIN UL15M"/>
    <property type="match status" value="1"/>
</dbReference>
<feature type="compositionally biased region" description="Basic and acidic residues" evidence="5">
    <location>
        <begin position="61"/>
        <end position="70"/>
    </location>
</feature>
<name>A0A0D2UFJ9_CAPO3</name>
<dbReference type="InterPro" id="IPR036227">
    <property type="entry name" value="Ribosomal_uL15/eL18_sf"/>
</dbReference>
<dbReference type="PROSITE" id="PS00475">
    <property type="entry name" value="RIBOSOMAL_L15"/>
    <property type="match status" value="1"/>
</dbReference>
<evidence type="ECO:0000256" key="3">
    <source>
        <dbReference type="ARBA" id="ARBA00023274"/>
    </source>
</evidence>
<evidence type="ECO:0000256" key="5">
    <source>
        <dbReference type="SAM" id="MobiDB-lite"/>
    </source>
</evidence>
<organism evidence="7 8">
    <name type="scientific">Capsaspora owczarzaki (strain ATCC 30864)</name>
    <dbReference type="NCBI Taxonomy" id="595528"/>
    <lineage>
        <taxon>Eukaryota</taxon>
        <taxon>Filasterea</taxon>
        <taxon>Capsaspora</taxon>
    </lineage>
</organism>
<keyword evidence="8" id="KW-1185">Reference proteome</keyword>
<dbReference type="InterPro" id="IPR030878">
    <property type="entry name" value="Ribosomal_uL15"/>
</dbReference>
<feature type="domain" description="Large ribosomal subunit protein uL15/eL18" evidence="6">
    <location>
        <begin position="92"/>
        <end position="168"/>
    </location>
</feature>
<dbReference type="InterPro" id="IPR021131">
    <property type="entry name" value="Ribosomal_uL15/eL18"/>
</dbReference>
<dbReference type="Gene3D" id="3.100.10.10">
    <property type="match status" value="1"/>
</dbReference>
<dbReference type="GO" id="GO:0006412">
    <property type="term" value="P:translation"/>
    <property type="evidence" value="ECO:0007669"/>
    <property type="project" value="InterPro"/>
</dbReference>
<dbReference type="Proteomes" id="UP000008743">
    <property type="component" value="Unassembled WGS sequence"/>
</dbReference>
<dbReference type="SUPFAM" id="SSF52080">
    <property type="entry name" value="Ribosomal proteins L15p and L18e"/>
    <property type="match status" value="1"/>
</dbReference>
<dbReference type="FunCoup" id="A0A0D2UFJ9">
    <property type="interactions" value="198"/>
</dbReference>
<dbReference type="OMA" id="EPGWLVN"/>
<dbReference type="GO" id="GO:0003735">
    <property type="term" value="F:structural constituent of ribosome"/>
    <property type="evidence" value="ECO:0007669"/>
    <property type="project" value="InterPro"/>
</dbReference>
<evidence type="ECO:0000313" key="7">
    <source>
        <dbReference type="EMBL" id="KJE93911.1"/>
    </source>
</evidence>
<accession>A0A0D2UFJ9</accession>
<evidence type="ECO:0000256" key="2">
    <source>
        <dbReference type="ARBA" id="ARBA00022980"/>
    </source>
</evidence>
<protein>
    <submittedName>
        <fullName evidence="7">50S ribosomal protein L15</fullName>
    </submittedName>
</protein>
<evidence type="ECO:0000256" key="1">
    <source>
        <dbReference type="ARBA" id="ARBA00007320"/>
    </source>
</evidence>
<dbReference type="InParanoid" id="A0A0D2UFJ9"/>
<dbReference type="OrthoDB" id="361383at2759"/>
<feature type="region of interest" description="Disordered" evidence="5">
    <location>
        <begin position="35"/>
        <end position="74"/>
    </location>
</feature>
<dbReference type="Pfam" id="PF00828">
    <property type="entry name" value="Ribosomal_L27A"/>
    <property type="match status" value="1"/>
</dbReference>